<feature type="domain" description="Integrase zinc-binding" evidence="1">
    <location>
        <begin position="33"/>
        <end position="66"/>
    </location>
</feature>
<evidence type="ECO:0000313" key="3">
    <source>
        <dbReference type="Proteomes" id="UP000281553"/>
    </source>
</evidence>
<reference evidence="2 3" key="1">
    <citation type="submission" date="2018-11" db="EMBL/GenBank/DDBJ databases">
        <authorList>
            <consortium name="Pathogen Informatics"/>
        </authorList>
    </citation>
    <scope>NUCLEOTIDE SEQUENCE [LARGE SCALE GENOMIC DNA]</scope>
</reference>
<organism evidence="2 3">
    <name type="scientific">Dibothriocephalus latus</name>
    <name type="common">Fish tapeworm</name>
    <name type="synonym">Diphyllobothrium latum</name>
    <dbReference type="NCBI Taxonomy" id="60516"/>
    <lineage>
        <taxon>Eukaryota</taxon>
        <taxon>Metazoa</taxon>
        <taxon>Spiralia</taxon>
        <taxon>Lophotrochozoa</taxon>
        <taxon>Platyhelminthes</taxon>
        <taxon>Cestoda</taxon>
        <taxon>Eucestoda</taxon>
        <taxon>Diphyllobothriidea</taxon>
        <taxon>Diphyllobothriidae</taxon>
        <taxon>Dibothriocephalus</taxon>
    </lineage>
</organism>
<dbReference type="Proteomes" id="UP000281553">
    <property type="component" value="Unassembled WGS sequence"/>
</dbReference>
<evidence type="ECO:0000259" key="1">
    <source>
        <dbReference type="Pfam" id="PF17921"/>
    </source>
</evidence>
<dbReference type="InterPro" id="IPR041588">
    <property type="entry name" value="Integrase_H2C2"/>
</dbReference>
<protein>
    <recommendedName>
        <fullName evidence="1">Integrase zinc-binding domain-containing protein</fullName>
    </recommendedName>
</protein>
<dbReference type="AlphaFoldDB" id="A0A3P7MIV4"/>
<dbReference type="InterPro" id="IPR050951">
    <property type="entry name" value="Retrovirus_Pol_polyprotein"/>
</dbReference>
<accession>A0A3P7MIV4</accession>
<dbReference type="EMBL" id="UYRU01073339">
    <property type="protein sequence ID" value="VDN23307.1"/>
    <property type="molecule type" value="Genomic_DNA"/>
</dbReference>
<dbReference type="Gene3D" id="1.10.340.70">
    <property type="match status" value="1"/>
</dbReference>
<gene>
    <name evidence="2" type="ORF">DILT_LOCUS14234</name>
</gene>
<dbReference type="Pfam" id="PF17921">
    <property type="entry name" value="Integrase_H2C2"/>
    <property type="match status" value="1"/>
</dbReference>
<name>A0A3P7MIV4_DIBLA</name>
<dbReference type="PANTHER" id="PTHR37984:SF5">
    <property type="entry name" value="PROTEIN NYNRIN-LIKE"/>
    <property type="match status" value="1"/>
</dbReference>
<sequence length="77" mass="8744">MVDSCLMFTDRVVIPPSLLPVVLRQFDVARPVTSRIKSIARSFAYWPGIDSNIDDLVRRCFRCQQAAKMPARQPPVP</sequence>
<evidence type="ECO:0000313" key="2">
    <source>
        <dbReference type="EMBL" id="VDN23307.1"/>
    </source>
</evidence>
<keyword evidence="3" id="KW-1185">Reference proteome</keyword>
<dbReference type="PANTHER" id="PTHR37984">
    <property type="entry name" value="PROTEIN CBG26694"/>
    <property type="match status" value="1"/>
</dbReference>
<proteinExistence type="predicted"/>
<dbReference type="OrthoDB" id="7758825at2759"/>
<feature type="non-terminal residue" evidence="2">
    <location>
        <position position="77"/>
    </location>
</feature>